<dbReference type="STRING" id="1230905.A0A1G4KC45"/>
<dbReference type="Proteomes" id="UP000191024">
    <property type="component" value="Chromosome G"/>
</dbReference>
<name>A0A1G4KC45_9SACH</name>
<proteinExistence type="predicted"/>
<keyword evidence="3" id="KW-1185">Reference proteome</keyword>
<dbReference type="Pfam" id="PF08728">
    <property type="entry name" value="CRT10"/>
    <property type="match status" value="2"/>
</dbReference>
<evidence type="ECO:0000313" key="3">
    <source>
        <dbReference type="Proteomes" id="UP000191024"/>
    </source>
</evidence>
<evidence type="ECO:0000313" key="2">
    <source>
        <dbReference type="EMBL" id="SCV01942.1"/>
    </source>
</evidence>
<evidence type="ECO:0000256" key="1">
    <source>
        <dbReference type="SAM" id="MobiDB-lite"/>
    </source>
</evidence>
<gene>
    <name evidence="2" type="ORF">LAMI_0G14752G</name>
</gene>
<sequence>MDDEETKRSDLKRFLTSRGIVKEEEFLKFDFKVTNLNSLRFEGTPRELITASSIYKATTQTGLDILKETLASRLAEAKTYECVTSNARDSLFIDDVQNQGSAKEPVWADNGITCDPASLLLPPWERLKVEKLKPLRNYLWIVDKPYRKAYNNCVSCVFKNFLFIANNAKVQISDLDSVVTDVGGVPIKRCLDVVTSFELYCADEGPKNERIRTTTEFRCQIHFMKIAKFYERDVLCLCTLSGLVLIFFIDELIKTMNITTSTAVLDEAEIFELKIKPFLILSVPESCWAIDIYDIGDVKFIALGHNGPGVTVFAHRNTLKTMVACEILIHHNVPAVSFVKKETLEPGLVFLSYASIFGDVGTLEITFQDRGDADCSLAWKLVDVEYLAEWCWTITPLDRSDFQAVSNFEYLSNDYNRSHKSNYLEKAFQDSMMLRSLPSRLAQSSGLGIGATIAQVAVPVSNLRLTNEYPCNDGNIGLRFTTFNLHSFSNGGNSPEKFSAAAVVDALLHSPEEIDSDHSQVIRLKGEHRIGDCKVAHGIETAEKNWSRYPFAEVLCCGSNDRQNSMMRSLRDHFKIDTDLQFAVERGITPAFVHFEAIGTSKHHDVAVPEFYAGMVHDHRTYEENTCENEIGDSQASGVSSAEPQSGEEINEHEACETDNILSADNASPRPFQRDEGRRSIVSQDDDIDDSSSSTENASSFTSPDLSSFASDSRSVEEAIFGNTSLPSLAIAAQNFDIDVNTLEHIQRFFRSTSFGTLTSRLDTADDETSRFASHRPAGYFQDLAYKSMRLWSLTNYVDKVSSLSQAVTPQSRFSAGGPRFELPLANETFFLVTTSTKLYLMLGNPLIVNAYTADEIFPIQNVSSCGALDPQLNRISIVCHIRELNCFVVASQIGLISLMRLTTYKGIHAFRQEYILGWESQVPGQPDSRCMRAYTSDDGIYPCHLDDTIFEMNNITGLAYKFHQTSSTSSTPDYAVLYVTLRKDIYRFKIFREAV</sequence>
<protein>
    <submittedName>
        <fullName evidence="2">LAMI_0G14752g1_1</fullName>
    </submittedName>
</protein>
<organism evidence="2 3">
    <name type="scientific">Lachancea mirantina</name>
    <dbReference type="NCBI Taxonomy" id="1230905"/>
    <lineage>
        <taxon>Eukaryota</taxon>
        <taxon>Fungi</taxon>
        <taxon>Dikarya</taxon>
        <taxon>Ascomycota</taxon>
        <taxon>Saccharomycotina</taxon>
        <taxon>Saccharomycetes</taxon>
        <taxon>Saccharomycetales</taxon>
        <taxon>Saccharomycetaceae</taxon>
        <taxon>Lachancea</taxon>
    </lineage>
</organism>
<dbReference type="OrthoDB" id="4068815at2759"/>
<feature type="compositionally biased region" description="Polar residues" evidence="1">
    <location>
        <begin position="632"/>
        <end position="644"/>
    </location>
</feature>
<accession>A0A1G4KC45</accession>
<dbReference type="InterPro" id="IPR014839">
    <property type="entry name" value="Crt10"/>
</dbReference>
<feature type="compositionally biased region" description="Low complexity" evidence="1">
    <location>
        <begin position="691"/>
        <end position="703"/>
    </location>
</feature>
<feature type="region of interest" description="Disordered" evidence="1">
    <location>
        <begin position="625"/>
        <end position="709"/>
    </location>
</feature>
<dbReference type="EMBL" id="LT598469">
    <property type="protein sequence ID" value="SCV01942.1"/>
    <property type="molecule type" value="Genomic_DNA"/>
</dbReference>
<reference evidence="2 3" key="1">
    <citation type="submission" date="2016-03" db="EMBL/GenBank/DDBJ databases">
        <authorList>
            <person name="Devillers H."/>
        </authorList>
    </citation>
    <scope>NUCLEOTIDE SEQUENCE [LARGE SCALE GENOMIC DNA]</scope>
    <source>
        <strain evidence="2">CBS 11717</strain>
    </source>
</reference>
<dbReference type="AlphaFoldDB" id="A0A1G4KC45"/>